<dbReference type="RefSeq" id="WP_005742365.1">
    <property type="nucleotide sequence ID" value="NZ_CP031226.1"/>
</dbReference>
<sequence>MSFATDTIAIEQIEDIRVAFNAAMARLNLSNFKVDVDNDKHPIDVVTHPAVLLSRLAMRAEETAILLCGVRLFPNACYVVSKDSPCGMVIQHFDELTFDQQTDRNIQDSQDFPVAGMENMTYGLMGLIMESAVADTFEIDPQTKLVRIKPQNMVIHGLFRSTPEYEDGQGLPLLDANMVAISDLHGMLLEEIPLKALNKAREKAAELQQQQRQRLAREQSVEGGIDGF</sequence>
<protein>
    <submittedName>
        <fullName evidence="1">Uncharacterized protein</fullName>
    </submittedName>
</protein>
<keyword evidence="1" id="KW-0614">Plasmid</keyword>
<dbReference type="AlphaFoldDB" id="A0AAD0M5V9"/>
<geneLocation type="plasmid" evidence="2">
    <name>pmppla107</name>
</geneLocation>
<dbReference type="EMBL" id="CP031226">
    <property type="protein sequence ID" value="AXH59451.1"/>
    <property type="molecule type" value="Genomic_DNA"/>
</dbReference>
<dbReference type="GeneID" id="39474125"/>
<dbReference type="Proteomes" id="UP000006426">
    <property type="component" value="Plasmid pmppla107"/>
</dbReference>
<proteinExistence type="predicted"/>
<evidence type="ECO:0000313" key="1">
    <source>
        <dbReference type="EMBL" id="AXH59451.1"/>
    </source>
</evidence>
<evidence type="ECO:0000313" key="2">
    <source>
        <dbReference type="Proteomes" id="UP000006426"/>
    </source>
</evidence>
<gene>
    <name evidence="1" type="ORF">PLA107_029945</name>
</gene>
<name>A0AAD0M5V9_PSEAV</name>
<reference evidence="1 2" key="1">
    <citation type="journal article" date="2011" name="PLoS Pathog.">
        <title>Dynamic evolution of pathogenicity revealed by sequencing and comparative genomics of 19 Pseudomonas syringae isolates.</title>
        <authorList>
            <person name="Baltrus D.A."/>
            <person name="Nishimura M.T."/>
            <person name="Romanchuk A."/>
            <person name="Chang J.H."/>
            <person name="Mukhtar M.S."/>
            <person name="Cherkis K."/>
            <person name="Roach J."/>
            <person name="Grant S.R."/>
            <person name="Jones C.D."/>
            <person name="Dangl J.L."/>
        </authorList>
    </citation>
    <scope>NUCLEOTIDE SEQUENCE [LARGE SCALE GENOMIC DNA]</scope>
    <source>
        <strain evidence="1 2">M301315</strain>
    </source>
</reference>
<accession>A0AAD0M5V9</accession>
<organism evidence="1 2">
    <name type="scientific">Pseudomonas amygdali pv. lachrymans str. M301315</name>
    <dbReference type="NCBI Taxonomy" id="629260"/>
    <lineage>
        <taxon>Bacteria</taxon>
        <taxon>Pseudomonadati</taxon>
        <taxon>Pseudomonadota</taxon>
        <taxon>Gammaproteobacteria</taxon>
        <taxon>Pseudomonadales</taxon>
        <taxon>Pseudomonadaceae</taxon>
        <taxon>Pseudomonas</taxon>
        <taxon>Pseudomonas amygdali</taxon>
    </lineage>
</organism>